<dbReference type="CDD" id="cd00063">
    <property type="entry name" value="FN3"/>
    <property type="match status" value="1"/>
</dbReference>
<dbReference type="SUPFAM" id="SSF52129">
    <property type="entry name" value="Caspase-like"/>
    <property type="match status" value="1"/>
</dbReference>
<dbReference type="InterPro" id="IPR013783">
    <property type="entry name" value="Ig-like_fold"/>
</dbReference>
<evidence type="ECO:0000256" key="7">
    <source>
        <dbReference type="SAM" id="SignalP"/>
    </source>
</evidence>
<gene>
    <name evidence="9" type="ORF">E6K76_04560</name>
</gene>
<dbReference type="Gene3D" id="2.40.10.480">
    <property type="match status" value="1"/>
</dbReference>
<proteinExistence type="predicted"/>
<keyword evidence="2" id="KW-0812">Transmembrane</keyword>
<dbReference type="Gene3D" id="3.40.50.10390">
    <property type="entry name" value="Gingipain r, domain 1"/>
    <property type="match status" value="1"/>
</dbReference>
<dbReference type="Pfam" id="PF13517">
    <property type="entry name" value="FG-GAP_3"/>
    <property type="match status" value="1"/>
</dbReference>
<keyword evidence="5" id="KW-0472">Membrane</keyword>
<keyword evidence="3 7" id="KW-0732">Signal</keyword>
<evidence type="ECO:0000256" key="3">
    <source>
        <dbReference type="ARBA" id="ARBA00022729"/>
    </source>
</evidence>
<evidence type="ECO:0000256" key="5">
    <source>
        <dbReference type="ARBA" id="ARBA00023136"/>
    </source>
</evidence>
<evidence type="ECO:0000259" key="8">
    <source>
        <dbReference type="PROSITE" id="PS50853"/>
    </source>
</evidence>
<organism evidence="9 10">
    <name type="scientific">Eiseniibacteriota bacterium</name>
    <dbReference type="NCBI Taxonomy" id="2212470"/>
    <lineage>
        <taxon>Bacteria</taxon>
        <taxon>Candidatus Eiseniibacteriota</taxon>
    </lineage>
</organism>
<dbReference type="InterPro" id="IPR045232">
    <property type="entry name" value="FAM234"/>
</dbReference>
<dbReference type="SUPFAM" id="SSF49265">
    <property type="entry name" value="Fibronectin type III"/>
    <property type="match status" value="1"/>
</dbReference>
<evidence type="ECO:0000256" key="6">
    <source>
        <dbReference type="SAM" id="MobiDB-lite"/>
    </source>
</evidence>
<evidence type="ECO:0000256" key="4">
    <source>
        <dbReference type="ARBA" id="ARBA00022989"/>
    </source>
</evidence>
<dbReference type="InterPro" id="IPR029030">
    <property type="entry name" value="Caspase-like_dom_sf"/>
</dbReference>
<comment type="subcellular location">
    <subcellularLocation>
        <location evidence="1">Membrane</location>
        <topology evidence="1">Single-pass membrane protein</topology>
    </subcellularLocation>
</comment>
<dbReference type="GO" id="GO:0016020">
    <property type="term" value="C:membrane"/>
    <property type="evidence" value="ECO:0007669"/>
    <property type="project" value="UniProtKB-SubCell"/>
</dbReference>
<dbReference type="SMART" id="SM00060">
    <property type="entry name" value="FN3"/>
    <property type="match status" value="1"/>
</dbReference>
<dbReference type="Gene3D" id="2.60.40.4070">
    <property type="match status" value="1"/>
</dbReference>
<dbReference type="Gene3D" id="2.130.10.130">
    <property type="entry name" value="Integrin alpha, N-terminal"/>
    <property type="match status" value="1"/>
</dbReference>
<dbReference type="InterPro" id="IPR003961">
    <property type="entry name" value="FN3_dom"/>
</dbReference>
<dbReference type="InterPro" id="IPR013517">
    <property type="entry name" value="FG-GAP"/>
</dbReference>
<dbReference type="Gene3D" id="2.60.40.10">
    <property type="entry name" value="Immunoglobulins"/>
    <property type="match status" value="1"/>
</dbReference>
<evidence type="ECO:0000313" key="9">
    <source>
        <dbReference type="EMBL" id="TMQ59554.1"/>
    </source>
</evidence>
<dbReference type="EMBL" id="VBOW01000021">
    <property type="protein sequence ID" value="TMQ59554.1"/>
    <property type="molecule type" value="Genomic_DNA"/>
</dbReference>
<dbReference type="InterPro" id="IPR036116">
    <property type="entry name" value="FN3_sf"/>
</dbReference>
<dbReference type="GO" id="GO:0008234">
    <property type="term" value="F:cysteine-type peptidase activity"/>
    <property type="evidence" value="ECO:0007669"/>
    <property type="project" value="InterPro"/>
</dbReference>
<feature type="chain" id="PRO_5021963407" description="Fibronectin type-III domain-containing protein" evidence="7">
    <location>
        <begin position="30"/>
        <end position="1380"/>
    </location>
</feature>
<feature type="domain" description="Fibronectin type-III" evidence="8">
    <location>
        <begin position="755"/>
        <end position="848"/>
    </location>
</feature>
<dbReference type="Proteomes" id="UP000316852">
    <property type="component" value="Unassembled WGS sequence"/>
</dbReference>
<evidence type="ECO:0000256" key="2">
    <source>
        <dbReference type="ARBA" id="ARBA00022692"/>
    </source>
</evidence>
<dbReference type="PANTHER" id="PTHR21419">
    <property type="match status" value="1"/>
</dbReference>
<name>A0A538T7R1_UNCEI</name>
<reference evidence="9 10" key="1">
    <citation type="journal article" date="2019" name="Nat. Microbiol.">
        <title>Mediterranean grassland soil C-N compound turnover is dependent on rainfall and depth, and is mediated by genomically divergent microorganisms.</title>
        <authorList>
            <person name="Diamond S."/>
            <person name="Andeer P.F."/>
            <person name="Li Z."/>
            <person name="Crits-Christoph A."/>
            <person name="Burstein D."/>
            <person name="Anantharaman K."/>
            <person name="Lane K.R."/>
            <person name="Thomas B.C."/>
            <person name="Pan C."/>
            <person name="Northen T.R."/>
            <person name="Banfield J.F."/>
        </authorList>
    </citation>
    <scope>NUCLEOTIDE SEQUENCE [LARGE SCALE GENOMIC DNA]</scope>
    <source>
        <strain evidence="9">WS_6</strain>
    </source>
</reference>
<dbReference type="PROSITE" id="PS50853">
    <property type="entry name" value="FN3"/>
    <property type="match status" value="1"/>
</dbReference>
<evidence type="ECO:0000313" key="10">
    <source>
        <dbReference type="Proteomes" id="UP000316852"/>
    </source>
</evidence>
<feature type="region of interest" description="Disordered" evidence="6">
    <location>
        <begin position="34"/>
        <end position="54"/>
    </location>
</feature>
<dbReference type="InterPro" id="IPR028994">
    <property type="entry name" value="Integrin_alpha_N"/>
</dbReference>
<comment type="caution">
    <text evidence="9">The sequence shown here is derived from an EMBL/GenBank/DDBJ whole genome shotgun (WGS) entry which is preliminary data.</text>
</comment>
<dbReference type="GO" id="GO:0006508">
    <property type="term" value="P:proteolysis"/>
    <property type="evidence" value="ECO:0007669"/>
    <property type="project" value="InterPro"/>
</dbReference>
<protein>
    <recommendedName>
        <fullName evidence="8">Fibronectin type-III domain-containing protein</fullName>
    </recommendedName>
</protein>
<dbReference type="SUPFAM" id="SSF69318">
    <property type="entry name" value="Integrin alpha N-terminal domain"/>
    <property type="match status" value="2"/>
</dbReference>
<evidence type="ECO:0000256" key="1">
    <source>
        <dbReference type="ARBA" id="ARBA00004167"/>
    </source>
</evidence>
<dbReference type="Pfam" id="PF01364">
    <property type="entry name" value="Peptidase_C25"/>
    <property type="match status" value="1"/>
</dbReference>
<accession>A0A538T7R1</accession>
<sequence>MCRRLVGPIRLGAPLAACLILALATAARAQLPPRVPRAAPDPRRAAPFLPTTQPSGLGSPVDCVIVAPDSLADIYQKLADYHTRTGIATVVRNLSTVRAADPRSNDLAQAIRSFIQAAHRLWGTRWAVLAGDHDAIPMRYARANFSQTIDIPSDAYYADLDGTWDGNGDGIYGEVADSLDMNPDIAVGRLSAATRSEAQVLVSKALRYATNPLAPPLSKHLILAEVLFPYAWQPGQLISVDGAVQGESLKVRAPACARVDRYYENVNAYPGAMPLTKAATLAALGRGYGIVNHIGHGARSQLSIGSENLTMPDLATLANGDSLPLWISSNCSSAAVDYECVAEEVVRNPAGGALAYVGATREAWPGVSYTISTRLTDYLETGAPTTLGEAVENARAALLPQARSETQERWGYFETVLLGDPAIPLWRCPPTSLAVTRPSSVTLSVGRFTVTVLASGAPVESALVVAWKQGEDYRPAFTDAAGHATVLFHPGSTGKFSLAVTAPGRLPFLDSLTVTADAPAHFTLLNVGVRDSVGGDGDGCADAGEAFALQGSVKNAGTGGAAGPVTVALSALTSGLTVLQGAASLPALGAGAQATLPDSLRIRALAVPGASRGERLRVIVRDGVRTDTTDVPIAVGAASLLLASNGFDDSPAAGGNGNGLVDPNETVVYRFTIANEGSGRGRGLSVHARTPAAGITVLDSVASVADILPGATGTSASVRIRSGAVVPAGRLFDLRVDDAYFHSSTFAVDHTAPASPVGLKAEIPGSDRVRIAWDPVAAGDGSGYRIYRALDNGSPLALLTPVPVRRVSSYEDPGLPPLTRYRYAVTAVDSGGNEGARSAPLIVSTNPPSLVGWPETLGEATSSNVCLADLNGDSRPEILVGAEYLYVFRPDGTDWIDGDLNPVTSGIFSTALHHIPSSPAAADLDFDGVPEIIAASWNDSSVAVWHANGTMASGWPRKGGAPFWSTPAVGDIDGDGKPEIVIGSNTNKVYAWHANGAPVRGASGVLFTPQGSVISSPAIADLGGDGVREIVFGTSAGHVYAIHADSSTVWDVAVSGLASSSPAIGDVIPGGGLEVVFGSANDSVYVLTASGQRAPGWPRPLELTPGNGRVPSPVLARLLAPLGDPRFDVVACGTDGRVMAWDPGGNVLPGFSNLTVGAATEASPAVADLDGDGSLEILIGAEDRRLYAFHADGTAVSGFPIEIGAEARSTPAIWDVDLDGATDIVLAGWDRAVHAWRYPGMFLSSGMAWPMFHHDNWRTGLATFPVLTAVDSVPPGDGPPGPPLLWKRSWLGQNRPNPFNPTTSIGYAVSGTRPQTVLIQIFDVHGRLVSTPVSRPFDPGYYEFRWDGHDDHGRPVSSGVYFYRAAIGPNAFSRKMALLR</sequence>
<dbReference type="Gene3D" id="3.40.50.1460">
    <property type="match status" value="1"/>
</dbReference>
<dbReference type="InterPro" id="IPR001769">
    <property type="entry name" value="Gingipain"/>
</dbReference>
<keyword evidence="4" id="KW-1133">Transmembrane helix</keyword>
<feature type="signal peptide" evidence="7">
    <location>
        <begin position="1"/>
        <end position="29"/>
    </location>
</feature>
<dbReference type="InterPro" id="IPR029031">
    <property type="entry name" value="Gingipain_N_sf"/>
</dbReference>
<dbReference type="PANTHER" id="PTHR21419:SF23">
    <property type="entry name" value="PROTEIN DEFECTIVE IN EXINE FORMATION 1"/>
    <property type="match status" value="1"/>
</dbReference>